<sequence>MDIQALDSSELHNGDGRTAAATLSRETAELYNTVKLHSYLAPRTSSPPLRSDENCNTIWRVTTIMMIMTTFLNSKFIKYRTLNRNISAHTTRKEKLKTLII</sequence>
<reference evidence="2" key="1">
    <citation type="submission" date="2025-08" db="UniProtKB">
        <authorList>
            <consortium name="RefSeq"/>
        </authorList>
    </citation>
    <scope>IDENTIFICATION</scope>
</reference>
<evidence type="ECO:0000313" key="1">
    <source>
        <dbReference type="Proteomes" id="UP000504615"/>
    </source>
</evidence>
<evidence type="ECO:0000313" key="2">
    <source>
        <dbReference type="RefSeq" id="XP_011643455.1"/>
    </source>
</evidence>
<dbReference type="KEGG" id="pbar:105431144"/>
<dbReference type="AlphaFoldDB" id="A0A6I9WKP7"/>
<name>A0A6I9WKP7_9HYME</name>
<accession>A0A6I9WKP7</accession>
<dbReference type="Proteomes" id="UP000504615">
    <property type="component" value="Unplaced"/>
</dbReference>
<gene>
    <name evidence="2" type="primary">LOC105431144</name>
</gene>
<keyword evidence="1" id="KW-1185">Reference proteome</keyword>
<organism evidence="1 2">
    <name type="scientific">Pogonomyrmex barbatus</name>
    <name type="common">red harvester ant</name>
    <dbReference type="NCBI Taxonomy" id="144034"/>
    <lineage>
        <taxon>Eukaryota</taxon>
        <taxon>Metazoa</taxon>
        <taxon>Ecdysozoa</taxon>
        <taxon>Arthropoda</taxon>
        <taxon>Hexapoda</taxon>
        <taxon>Insecta</taxon>
        <taxon>Pterygota</taxon>
        <taxon>Neoptera</taxon>
        <taxon>Endopterygota</taxon>
        <taxon>Hymenoptera</taxon>
        <taxon>Apocrita</taxon>
        <taxon>Aculeata</taxon>
        <taxon>Formicoidea</taxon>
        <taxon>Formicidae</taxon>
        <taxon>Myrmicinae</taxon>
        <taxon>Pogonomyrmex</taxon>
    </lineage>
</organism>
<dbReference type="RefSeq" id="XP_011643455.1">
    <property type="nucleotide sequence ID" value="XM_011645153.2"/>
</dbReference>
<dbReference type="GeneID" id="105431144"/>
<protein>
    <submittedName>
        <fullName evidence="2">Uncharacterized protein LOC105431144</fullName>
    </submittedName>
</protein>
<proteinExistence type="predicted"/>